<reference evidence="2 3" key="1">
    <citation type="journal article" date="2009" name="PLoS ONE">
        <title>Rapid evolution of virulence and drug resistance in the emerging zoonotic pathogen Streptococcus suis.</title>
        <authorList>
            <person name="Holden M.T.G."/>
            <person name="Hauser H."/>
            <person name="Sanders M."/>
            <person name="Ngo T.H."/>
            <person name="Cherevach I."/>
            <person name="Cronin A."/>
            <person name="Goodhead I."/>
            <person name="Mungall K."/>
            <person name="Quail M.A."/>
            <person name="Price C."/>
            <person name="Rabbinowitsch E."/>
            <person name="Sharp S."/>
            <person name="Croucher N.J."/>
            <person name="Chieu T.B."/>
            <person name="Mai N.T.H."/>
            <person name="Diep T.S."/>
            <person name="Chinh N.T."/>
            <person name="Kehoe M."/>
            <person name="Leigh J.A."/>
            <person name="Ward P.N."/>
            <person name="Dowson C.G."/>
            <person name="Whatmore A.M."/>
            <person name="Chanter N."/>
            <person name="Iversen P."/>
            <person name="Gottschalk M."/>
            <person name="Slater J.D."/>
            <person name="Smith H.E."/>
            <person name="Spratt B.G."/>
            <person name="Xu J."/>
            <person name="Ye C."/>
            <person name="Bentley S."/>
            <person name="Barrell B.G."/>
            <person name="Schultsz C."/>
            <person name="Maskell D.J."/>
            <person name="Parkhill J."/>
        </authorList>
    </citation>
    <scope>NUCLEOTIDE SEQUENCE [LARGE SCALE GENOMIC DNA]</scope>
    <source>
        <strain evidence="2 3">BM407</strain>
    </source>
</reference>
<dbReference type="KEGG" id="ssb:SSUBM407_0401"/>
<keyword evidence="1" id="KW-0472">Membrane</keyword>
<gene>
    <name evidence="2" type="ordered locus">SSUBM407_0401</name>
</gene>
<feature type="transmembrane region" description="Helical" evidence="1">
    <location>
        <begin position="226"/>
        <end position="249"/>
    </location>
</feature>
<dbReference type="HOGENOM" id="CLU_014145_0_0_9"/>
<proteinExistence type="predicted"/>
<keyword evidence="1" id="KW-0812">Transmembrane</keyword>
<dbReference type="PATRIC" id="fig|568814.3.peg.427"/>
<feature type="transmembrane region" description="Helical" evidence="1">
    <location>
        <begin position="29"/>
        <end position="61"/>
    </location>
</feature>
<keyword evidence="1" id="KW-1133">Transmembrane helix</keyword>
<sequence length="927" mass="110944">MMIILICLSLFIISRTMNGFRLFLDSTIIIGFICLFFYYCCFDLIFISLTNLVLILILLVYSFSDILFGIRIIGLSIPFIRSIVLKYIDCKGFLQNKIRNHLVEIREIILVTFLFLIFGVQVQLQLPYINFTNYSLIEILGFDIAIFSLYGIYVAFLQFLTENDKVYYLGVSKIRFMLDNSVWSQLTRAKLFHIILLVSVLIPLFSKSNIEFNYQLQNIEYLWQTCYIISIVVYIFLLKLSISIVYGVFRLNLENVSKTVKKEDVKEKDSRHKEKIFNRFGITDKINISVQRSFKDEFWKIYKNQNQYRDDYIKVRLQERITLVEKADRDELIFTIFGRENWENYNLSESIFVFIENIDSDEGKQFFRFYKNFCIHKWNFLRDYQTDISPRTWVKLVEQDILIFDKLVKSDSTFNIFKIEFSDNAISRNLNLEKNKKIKEFLFELLLDKEGVNLDDVLISIKKEIQRFSQNKSDQFYRYTYDFLKFRLVTILDKYENDDVNINLPEYKSLSDAFQNGQRNDYENSILYSKICFNYLDRGRIEDFSHTKVEADDSKEREKQKLKAQKIQGLILSMNEEYRMAFMLYQLFYTDRTQWDENLAFYDNNIQSIMKHGKQYHGYLFDQVKNIILSETDIDHRITESFLDKIWETKNETIMDFSWFDQFGDQHQMSNFKILYVQWILSGATTSYLKSRINFERGFPIKVRNSLVGKIKGKENRKMSVKDLKWRIRRKEERIGHLCRDYLLLTDQLTTIFTKVPSDKHNLQISVEYLLHSGKVNLSDVIDNISVTSLLRLEWLLRWNYYHYHRESNYTSRTFFDEMTSNDRYYWSAGRGILEFFIAKIVDNFYRDLYQDKEFMAGFKYHLESQLNSLNKTVEEYVELIAERVSGIDNLSILQKGQIISKLNYILFGQDNNIKIRQKENIAINKF</sequence>
<evidence type="ECO:0000313" key="3">
    <source>
        <dbReference type="Proteomes" id="UP000009077"/>
    </source>
</evidence>
<evidence type="ECO:0000256" key="1">
    <source>
        <dbReference type="SAM" id="Phobius"/>
    </source>
</evidence>
<name>A0A0H3MTZ4_STRS4</name>
<accession>A0A0H3MTZ4</accession>
<dbReference type="GeneID" id="8153699"/>
<evidence type="ECO:0000313" key="2">
    <source>
        <dbReference type="EMBL" id="CAZ55233.1"/>
    </source>
</evidence>
<feature type="transmembrane region" description="Helical" evidence="1">
    <location>
        <begin position="140"/>
        <end position="160"/>
    </location>
</feature>
<organism evidence="2 3">
    <name type="scientific">Streptococcus suis (strain BM407)</name>
    <dbReference type="NCBI Taxonomy" id="568814"/>
    <lineage>
        <taxon>Bacteria</taxon>
        <taxon>Bacillati</taxon>
        <taxon>Bacillota</taxon>
        <taxon>Bacilli</taxon>
        <taxon>Lactobacillales</taxon>
        <taxon>Streptococcaceae</taxon>
        <taxon>Streptococcus</taxon>
    </lineage>
</organism>
<protein>
    <submittedName>
        <fullName evidence="2">Membrane protein</fullName>
    </submittedName>
</protein>
<keyword evidence="3" id="KW-1185">Reference proteome</keyword>
<dbReference type="AlphaFoldDB" id="A0A0H3MTZ4"/>
<feature type="transmembrane region" description="Helical" evidence="1">
    <location>
        <begin position="108"/>
        <end position="128"/>
    </location>
</feature>
<dbReference type="EMBL" id="FM252032">
    <property type="protein sequence ID" value="CAZ55233.1"/>
    <property type="molecule type" value="Genomic_DNA"/>
</dbReference>
<dbReference type="RefSeq" id="WP_012775503.1">
    <property type="nucleotide sequence ID" value="NC_012926.1"/>
</dbReference>
<feature type="transmembrane region" description="Helical" evidence="1">
    <location>
        <begin position="68"/>
        <end position="88"/>
    </location>
</feature>
<dbReference type="Proteomes" id="UP000009077">
    <property type="component" value="Chromosome"/>
</dbReference>